<dbReference type="AlphaFoldDB" id="A0A1I0WTZ7"/>
<keyword evidence="3" id="KW-1185">Reference proteome</keyword>
<accession>A0A1I0WTZ7</accession>
<feature type="transmembrane region" description="Helical" evidence="1">
    <location>
        <begin position="121"/>
        <end position="138"/>
    </location>
</feature>
<dbReference type="OrthoDB" id="7864805at2"/>
<dbReference type="PANTHER" id="PTHR34821:SF2">
    <property type="entry name" value="INNER MEMBRANE PROTEIN YDCZ"/>
    <property type="match status" value="1"/>
</dbReference>
<dbReference type="EMBL" id="FOKI01000006">
    <property type="protein sequence ID" value="SFA91897.1"/>
    <property type="molecule type" value="Genomic_DNA"/>
</dbReference>
<sequence>MNSILALIIGALISIMLSFNGQLEGNVGLTYSLVIIHIVGLIGITIILLVKKHKITIKEKLPVYLFSGGAVGVALTLSNIITISKIGVALTTSLAVFGQLIFSSLVDNYGWFGMKKYKFNCKKLIGFIIILIGLISMTI</sequence>
<dbReference type="InterPro" id="IPR006750">
    <property type="entry name" value="YdcZ"/>
</dbReference>
<feature type="transmembrane region" description="Helical" evidence="1">
    <location>
        <begin position="62"/>
        <end position="81"/>
    </location>
</feature>
<feature type="transmembrane region" description="Helical" evidence="1">
    <location>
        <begin position="30"/>
        <end position="50"/>
    </location>
</feature>
<keyword evidence="1" id="KW-0472">Membrane</keyword>
<dbReference type="GO" id="GO:0005886">
    <property type="term" value="C:plasma membrane"/>
    <property type="evidence" value="ECO:0007669"/>
    <property type="project" value="TreeGrafter"/>
</dbReference>
<evidence type="ECO:0000313" key="2">
    <source>
        <dbReference type="EMBL" id="SFA91897.1"/>
    </source>
</evidence>
<proteinExistence type="predicted"/>
<feature type="transmembrane region" description="Helical" evidence="1">
    <location>
        <begin position="87"/>
        <end position="109"/>
    </location>
</feature>
<dbReference type="RefSeq" id="WP_090039426.1">
    <property type="nucleotide sequence ID" value="NZ_FOKI01000006.1"/>
</dbReference>
<organism evidence="2 3">
    <name type="scientific">Clostridium frigidicarnis</name>
    <dbReference type="NCBI Taxonomy" id="84698"/>
    <lineage>
        <taxon>Bacteria</taxon>
        <taxon>Bacillati</taxon>
        <taxon>Bacillota</taxon>
        <taxon>Clostridia</taxon>
        <taxon>Eubacteriales</taxon>
        <taxon>Clostridiaceae</taxon>
        <taxon>Clostridium</taxon>
    </lineage>
</organism>
<gene>
    <name evidence="2" type="ORF">SAMN04488528_100643</name>
</gene>
<dbReference type="PANTHER" id="PTHR34821">
    <property type="entry name" value="INNER MEMBRANE PROTEIN YDCZ"/>
    <property type="match status" value="1"/>
</dbReference>
<keyword evidence="1" id="KW-1133">Transmembrane helix</keyword>
<dbReference type="Proteomes" id="UP000198619">
    <property type="component" value="Unassembled WGS sequence"/>
</dbReference>
<dbReference type="STRING" id="84698.SAMN04488528_100643"/>
<evidence type="ECO:0000256" key="1">
    <source>
        <dbReference type="SAM" id="Phobius"/>
    </source>
</evidence>
<evidence type="ECO:0000313" key="3">
    <source>
        <dbReference type="Proteomes" id="UP000198619"/>
    </source>
</evidence>
<dbReference type="Pfam" id="PF04657">
    <property type="entry name" value="DMT_YdcZ"/>
    <property type="match status" value="1"/>
</dbReference>
<reference evidence="2 3" key="1">
    <citation type="submission" date="2016-10" db="EMBL/GenBank/DDBJ databases">
        <authorList>
            <person name="de Groot N.N."/>
        </authorList>
    </citation>
    <scope>NUCLEOTIDE SEQUENCE [LARGE SCALE GENOMIC DNA]</scope>
    <source>
        <strain evidence="2 3">DSM 12271</strain>
    </source>
</reference>
<name>A0A1I0WTZ7_9CLOT</name>
<protein>
    <submittedName>
        <fullName evidence="2">Transporter family-2 protein</fullName>
    </submittedName>
</protein>
<keyword evidence="1" id="KW-0812">Transmembrane</keyword>